<accession>A0A3Q3MAA0</accession>
<dbReference type="PANTHER" id="PTHR28660:SF1">
    <property type="entry name" value="COILED-COIL DOMAIN-CONTAINING PROTEIN 73"/>
    <property type="match status" value="1"/>
</dbReference>
<dbReference type="Proteomes" id="UP000261640">
    <property type="component" value="Unplaced"/>
</dbReference>
<evidence type="ECO:0008006" key="4">
    <source>
        <dbReference type="Google" id="ProtNLM"/>
    </source>
</evidence>
<dbReference type="AlphaFoldDB" id="A0A3Q3MAA0"/>
<reference evidence="2" key="2">
    <citation type="submission" date="2025-09" db="UniProtKB">
        <authorList>
            <consortium name="Ensembl"/>
        </authorList>
    </citation>
    <scope>IDENTIFICATION</scope>
</reference>
<feature type="coiled-coil region" evidence="1">
    <location>
        <begin position="23"/>
        <end position="107"/>
    </location>
</feature>
<dbReference type="Pfam" id="PF15818">
    <property type="entry name" value="CCDC73"/>
    <property type="match status" value="1"/>
</dbReference>
<dbReference type="Ensembl" id="ENSMAMT00000022681.2">
    <property type="protein sequence ID" value="ENSMAMP00000022117.2"/>
    <property type="gene ID" value="ENSMAMG00000014876.2"/>
</dbReference>
<name>A0A3Q3MAA0_9TELE</name>
<protein>
    <recommendedName>
        <fullName evidence="4">Coiled-coil domain containing 73</fullName>
    </recommendedName>
</protein>
<dbReference type="GeneTree" id="ENSGT01120000272264"/>
<dbReference type="STRING" id="205130.ENSMAMP00000022117"/>
<evidence type="ECO:0000256" key="1">
    <source>
        <dbReference type="SAM" id="Coils"/>
    </source>
</evidence>
<keyword evidence="1" id="KW-0175">Coiled coil</keyword>
<sequence>MLVLDLFSIHSVQMTFFHVQDAEARFEDQLSKLVLEKQELEWEKESLQHKMETMANQHTESLTNVKKQFQAKIRDIEEQKGKYQVSAELKDKEINNLKEELKSLQTLQCLAKVRPSIHPCDTVWWISLI</sequence>
<organism evidence="2 3">
    <name type="scientific">Mastacembelus armatus</name>
    <name type="common">zig-zag eel</name>
    <dbReference type="NCBI Taxonomy" id="205130"/>
    <lineage>
        <taxon>Eukaryota</taxon>
        <taxon>Metazoa</taxon>
        <taxon>Chordata</taxon>
        <taxon>Craniata</taxon>
        <taxon>Vertebrata</taxon>
        <taxon>Euteleostomi</taxon>
        <taxon>Actinopterygii</taxon>
        <taxon>Neopterygii</taxon>
        <taxon>Teleostei</taxon>
        <taxon>Neoteleostei</taxon>
        <taxon>Acanthomorphata</taxon>
        <taxon>Anabantaria</taxon>
        <taxon>Synbranchiformes</taxon>
        <taxon>Mastacembelidae</taxon>
        <taxon>Mastacembelus</taxon>
    </lineage>
</organism>
<dbReference type="InParanoid" id="A0A3Q3MAA0"/>
<evidence type="ECO:0000313" key="2">
    <source>
        <dbReference type="Ensembl" id="ENSMAMP00000022117.2"/>
    </source>
</evidence>
<proteinExistence type="predicted"/>
<dbReference type="InterPro" id="IPR031650">
    <property type="entry name" value="CCDC73"/>
</dbReference>
<keyword evidence="3" id="KW-1185">Reference proteome</keyword>
<reference evidence="2" key="1">
    <citation type="submission" date="2025-08" db="UniProtKB">
        <authorList>
            <consortium name="Ensembl"/>
        </authorList>
    </citation>
    <scope>IDENTIFICATION</scope>
</reference>
<dbReference type="PANTHER" id="PTHR28660">
    <property type="entry name" value="COILED-COIL DOMAIN-CONTAINING PROTEIN 73"/>
    <property type="match status" value="1"/>
</dbReference>
<evidence type="ECO:0000313" key="3">
    <source>
        <dbReference type="Proteomes" id="UP000261640"/>
    </source>
</evidence>